<dbReference type="EMBL" id="MAVT02000272">
    <property type="protein sequence ID" value="POS77412.1"/>
    <property type="molecule type" value="Genomic_DNA"/>
</dbReference>
<feature type="signal peptide" evidence="2">
    <location>
        <begin position="1"/>
        <end position="21"/>
    </location>
</feature>
<feature type="region of interest" description="Disordered" evidence="1">
    <location>
        <begin position="30"/>
        <end position="92"/>
    </location>
</feature>
<feature type="chain" id="PRO_5015203378" evidence="2">
    <location>
        <begin position="22"/>
        <end position="284"/>
    </location>
</feature>
<evidence type="ECO:0000256" key="1">
    <source>
        <dbReference type="SAM" id="MobiDB-lite"/>
    </source>
</evidence>
<keyword evidence="2" id="KW-0732">Signal</keyword>
<dbReference type="OrthoDB" id="430315at2759"/>
<gene>
    <name evidence="3" type="ORF">DHEL01_v204189</name>
</gene>
<comment type="caution">
    <text evidence="3">The sequence shown here is derived from an EMBL/GenBank/DDBJ whole genome shotgun (WGS) entry which is preliminary data.</text>
</comment>
<protein>
    <submittedName>
        <fullName evidence="3">Uncharacterized protein</fullName>
    </submittedName>
</protein>
<reference evidence="3" key="1">
    <citation type="submission" date="2017-09" db="EMBL/GenBank/DDBJ databases">
        <title>Polyketide synthases of a Diaporthe helianthi virulent isolate.</title>
        <authorList>
            <person name="Baroncelli R."/>
        </authorList>
    </citation>
    <scope>NUCLEOTIDE SEQUENCE [LARGE SCALE GENOMIC DNA]</scope>
    <source>
        <strain evidence="3">7/96</strain>
    </source>
</reference>
<name>A0A2P5I4J3_DIAHE</name>
<dbReference type="SUPFAM" id="SSF49870">
    <property type="entry name" value="Osmotin, thaumatin-like protein"/>
    <property type="match status" value="1"/>
</dbReference>
<proteinExistence type="predicted"/>
<evidence type="ECO:0000256" key="2">
    <source>
        <dbReference type="SAM" id="SignalP"/>
    </source>
</evidence>
<accession>A0A2P5I4J3</accession>
<evidence type="ECO:0000313" key="4">
    <source>
        <dbReference type="Proteomes" id="UP000094444"/>
    </source>
</evidence>
<evidence type="ECO:0000313" key="3">
    <source>
        <dbReference type="EMBL" id="POS77412.1"/>
    </source>
</evidence>
<organism evidence="3 4">
    <name type="scientific">Diaporthe helianthi</name>
    <dbReference type="NCBI Taxonomy" id="158607"/>
    <lineage>
        <taxon>Eukaryota</taxon>
        <taxon>Fungi</taxon>
        <taxon>Dikarya</taxon>
        <taxon>Ascomycota</taxon>
        <taxon>Pezizomycotina</taxon>
        <taxon>Sordariomycetes</taxon>
        <taxon>Sordariomycetidae</taxon>
        <taxon>Diaporthales</taxon>
        <taxon>Diaporthaceae</taxon>
        <taxon>Diaporthe</taxon>
    </lineage>
</organism>
<dbReference type="InParanoid" id="A0A2P5I4J3"/>
<dbReference type="AlphaFoldDB" id="A0A2P5I4J3"/>
<sequence length="284" mass="29866">MANFKMNTILCLAVLTGSAFGAPQIPPLPPIDVPGHGDAPHSTSLPPTTAVPKYPYAAQSTSLPSKTAEPVFPNAPRPTKTVRASRSSGHLQARMEAPPEYLTIEIINAYGQDITTAHASNAGAPTPVDGPIPPGVIPDGASASFAVPTGWAGNVAMNRGDWTLNGDVSLLEAAFINPDDWEFAVAGVDVSYVNGFTVPIMCECDGERVAGCETDLFDTQLKARDVFPGEVNAVINPLRDDLDATSADEFFEPCQGLAYTFPSDHDANSFGSCQSGLISCCIDR</sequence>
<dbReference type="InterPro" id="IPR037176">
    <property type="entry name" value="Osmotin/thaumatin-like_sf"/>
</dbReference>
<dbReference type="Proteomes" id="UP000094444">
    <property type="component" value="Unassembled WGS sequence"/>
</dbReference>
<keyword evidence="4" id="KW-1185">Reference proteome</keyword>